<dbReference type="InterPro" id="IPR044814">
    <property type="entry name" value="Terpene_cyclase_plant_C1"/>
</dbReference>
<sequence length="516" mass="60064">MLMNDSLNVGNKIGLIDAAERLGISYFYEHEIKVMLDQIFEQLHGNGFNNDDDLCDTATQFRIFRQHGYNIPCDVFKKFTNSKGKYAETMRSDVKGMVSLYEAAHLRVHGEEILENALIFTTNFLESVAKSSEQAHRALKHPLHHTMLRVGNRHFISAYEKDESRNETLLHLAKMDFNRLQMLHQRELSQLQKWWSSFNFTKRLPYIRDRSVESHFVANGVYFEPEYSLGRISLAKVVLVITVLDDTYDAYGTLEELQLLTTAFERWDLNAMDQLSENMKIVYEFVINLYDDFAKDMTKKGKPYAAEYAKELVMDSIRYYMEEVKRREVEYTPTYEEYMVEGRLTGNGPILLISSLMGMDEIASIMPFQRIRQAPKSIRGCELICRLVDDIQTHEIWWTILQLMDSLTEEQARGDAPSAVECYMKEYSVSRREAIERFEKMIEDAWKDINEAALSICETENHDGLKEQEVPKPVFERVLNLCHLVNVLYKYSDGFTHPAKVIKDHVTALYANPFSI</sequence>
<dbReference type="SFLD" id="SFLDG01019">
    <property type="entry name" value="Terpene_Cyclase_Like_1_C_Termi"/>
    <property type="match status" value="1"/>
</dbReference>
<feature type="domain" description="Terpene synthase N-terminal" evidence="5">
    <location>
        <begin position="8"/>
        <end position="141"/>
    </location>
</feature>
<keyword evidence="8" id="KW-1185">Reference proteome</keyword>
<proteinExistence type="predicted"/>
<dbReference type="GO" id="GO:0010333">
    <property type="term" value="F:terpene synthase activity"/>
    <property type="evidence" value="ECO:0007669"/>
    <property type="project" value="InterPro"/>
</dbReference>
<dbReference type="EMBL" id="JAKOGI010003562">
    <property type="protein sequence ID" value="KAJ8420327.1"/>
    <property type="molecule type" value="Genomic_DNA"/>
</dbReference>
<dbReference type="InterPro" id="IPR050148">
    <property type="entry name" value="Terpene_synthase-like"/>
</dbReference>
<name>A0A9Q1GJC8_9CARY</name>
<dbReference type="AlphaFoldDB" id="A0A9Q1GJC8"/>
<dbReference type="FunFam" id="1.10.600.10:FF:000007">
    <property type="entry name" value="Isoprene synthase, chloroplastic"/>
    <property type="match status" value="1"/>
</dbReference>
<organism evidence="7 8">
    <name type="scientific">Carnegiea gigantea</name>
    <dbReference type="NCBI Taxonomy" id="171969"/>
    <lineage>
        <taxon>Eukaryota</taxon>
        <taxon>Viridiplantae</taxon>
        <taxon>Streptophyta</taxon>
        <taxon>Embryophyta</taxon>
        <taxon>Tracheophyta</taxon>
        <taxon>Spermatophyta</taxon>
        <taxon>Magnoliopsida</taxon>
        <taxon>eudicotyledons</taxon>
        <taxon>Gunneridae</taxon>
        <taxon>Pentapetalae</taxon>
        <taxon>Caryophyllales</taxon>
        <taxon>Cactineae</taxon>
        <taxon>Cactaceae</taxon>
        <taxon>Cactoideae</taxon>
        <taxon>Echinocereeae</taxon>
        <taxon>Carnegiea</taxon>
    </lineage>
</organism>
<accession>A0A9Q1GJC8</accession>
<dbReference type="InterPro" id="IPR005630">
    <property type="entry name" value="Terpene_synthase_metal-bd"/>
</dbReference>
<dbReference type="InterPro" id="IPR036965">
    <property type="entry name" value="Terpene_synth_N_sf"/>
</dbReference>
<evidence type="ECO:0000256" key="4">
    <source>
        <dbReference type="ARBA" id="ARBA00023239"/>
    </source>
</evidence>
<evidence type="ECO:0000313" key="7">
    <source>
        <dbReference type="EMBL" id="KAJ8420327.1"/>
    </source>
</evidence>
<dbReference type="Pfam" id="PF03936">
    <property type="entry name" value="Terpene_synth_C"/>
    <property type="match status" value="1"/>
</dbReference>
<evidence type="ECO:0000256" key="1">
    <source>
        <dbReference type="ARBA" id="ARBA00001946"/>
    </source>
</evidence>
<evidence type="ECO:0000259" key="6">
    <source>
        <dbReference type="Pfam" id="PF03936"/>
    </source>
</evidence>
<dbReference type="InterPro" id="IPR034741">
    <property type="entry name" value="Terpene_cyclase-like_1_C"/>
</dbReference>
<dbReference type="FunFam" id="1.50.10.130:FF:000001">
    <property type="entry name" value="Isoprene synthase, chloroplastic"/>
    <property type="match status" value="1"/>
</dbReference>
<dbReference type="InterPro" id="IPR008949">
    <property type="entry name" value="Isoprenoid_synthase_dom_sf"/>
</dbReference>
<dbReference type="Pfam" id="PF01397">
    <property type="entry name" value="Terpene_synth"/>
    <property type="match status" value="1"/>
</dbReference>
<dbReference type="SUPFAM" id="SSF48239">
    <property type="entry name" value="Terpenoid cyclases/Protein prenyltransferases"/>
    <property type="match status" value="1"/>
</dbReference>
<dbReference type="PANTHER" id="PTHR31225:SF93">
    <property type="entry name" value="ALPHA-HUMULENE_(-)-(E)-BETA-CARYOPHYLLENE SYNTHASE"/>
    <property type="match status" value="1"/>
</dbReference>
<dbReference type="GO" id="GO:0016102">
    <property type="term" value="P:diterpenoid biosynthetic process"/>
    <property type="evidence" value="ECO:0007669"/>
    <property type="project" value="InterPro"/>
</dbReference>
<protein>
    <submittedName>
        <fullName evidence="7">Uncharacterized protein</fullName>
    </submittedName>
</protein>
<keyword evidence="4" id="KW-0456">Lyase</keyword>
<dbReference type="Gene3D" id="1.10.600.10">
    <property type="entry name" value="Farnesyl Diphosphate Synthase"/>
    <property type="match status" value="1"/>
</dbReference>
<reference evidence="7" key="1">
    <citation type="submission" date="2022-04" db="EMBL/GenBank/DDBJ databases">
        <title>Carnegiea gigantea Genome sequencing and assembly v2.</title>
        <authorList>
            <person name="Copetti D."/>
            <person name="Sanderson M.J."/>
            <person name="Burquez A."/>
            <person name="Wojciechowski M.F."/>
        </authorList>
    </citation>
    <scope>NUCLEOTIDE SEQUENCE</scope>
    <source>
        <strain evidence="7">SGP5-SGP5p</strain>
        <tissue evidence="7">Aerial part</tissue>
    </source>
</reference>
<feature type="domain" description="Terpene synthase metal-binding" evidence="6">
    <location>
        <begin position="198"/>
        <end position="448"/>
    </location>
</feature>
<dbReference type="Proteomes" id="UP001153076">
    <property type="component" value="Unassembled WGS sequence"/>
</dbReference>
<dbReference type="SUPFAM" id="SSF48576">
    <property type="entry name" value="Terpenoid synthases"/>
    <property type="match status" value="1"/>
</dbReference>
<keyword evidence="3" id="KW-0460">Magnesium</keyword>
<dbReference type="InterPro" id="IPR001906">
    <property type="entry name" value="Terpene_synth_N"/>
</dbReference>
<dbReference type="CDD" id="cd00684">
    <property type="entry name" value="Terpene_cyclase_plant_C1"/>
    <property type="match status" value="1"/>
</dbReference>
<dbReference type="OrthoDB" id="1877784at2759"/>
<keyword evidence="2" id="KW-0479">Metal-binding</keyword>
<evidence type="ECO:0000259" key="5">
    <source>
        <dbReference type="Pfam" id="PF01397"/>
    </source>
</evidence>
<dbReference type="SFLD" id="SFLDS00005">
    <property type="entry name" value="Isoprenoid_Synthase_Type_I"/>
    <property type="match status" value="1"/>
</dbReference>
<evidence type="ECO:0000256" key="3">
    <source>
        <dbReference type="ARBA" id="ARBA00022842"/>
    </source>
</evidence>
<comment type="cofactor">
    <cofactor evidence="1">
        <name>Mg(2+)</name>
        <dbReference type="ChEBI" id="CHEBI:18420"/>
    </cofactor>
</comment>
<evidence type="ECO:0000313" key="8">
    <source>
        <dbReference type="Proteomes" id="UP001153076"/>
    </source>
</evidence>
<comment type="caution">
    <text evidence="7">The sequence shown here is derived from an EMBL/GenBank/DDBJ whole genome shotgun (WGS) entry which is preliminary data.</text>
</comment>
<dbReference type="GO" id="GO:0000287">
    <property type="term" value="F:magnesium ion binding"/>
    <property type="evidence" value="ECO:0007669"/>
    <property type="project" value="InterPro"/>
</dbReference>
<evidence type="ECO:0000256" key="2">
    <source>
        <dbReference type="ARBA" id="ARBA00022723"/>
    </source>
</evidence>
<dbReference type="Gene3D" id="1.50.10.130">
    <property type="entry name" value="Terpene synthase, N-terminal domain"/>
    <property type="match status" value="1"/>
</dbReference>
<dbReference type="InterPro" id="IPR008930">
    <property type="entry name" value="Terpenoid_cyclase/PrenylTrfase"/>
</dbReference>
<gene>
    <name evidence="7" type="ORF">Cgig2_006672</name>
</gene>
<dbReference type="PANTHER" id="PTHR31225">
    <property type="entry name" value="OS04G0344100 PROTEIN-RELATED"/>
    <property type="match status" value="1"/>
</dbReference>